<evidence type="ECO:0000259" key="2">
    <source>
        <dbReference type="Pfam" id="PF01478"/>
    </source>
</evidence>
<reference evidence="4" key="1">
    <citation type="submission" date="2016-11" db="EMBL/GenBank/DDBJ databases">
        <authorList>
            <person name="Varghese N."/>
            <person name="Submissions S."/>
        </authorList>
    </citation>
    <scope>NUCLEOTIDE SEQUENCE [LARGE SCALE GENOMIC DNA]</scope>
    <source>
        <strain evidence="4">USBA-503</strain>
    </source>
</reference>
<dbReference type="RefSeq" id="WP_072875437.1">
    <property type="nucleotide sequence ID" value="NZ_FRAF01000048.1"/>
</dbReference>
<proteinExistence type="predicted"/>
<name>A0A1M6YC21_9BACL</name>
<evidence type="ECO:0000313" key="4">
    <source>
        <dbReference type="Proteomes" id="UP000184016"/>
    </source>
</evidence>
<sequence length="156" mass="16897">MFGTVPVHLLLTLILVVNAVLDVAIRKVSETLIILGGIGMVFLEIGTGQVHGGEEVLAVSSLAGTALILGLLWYRSHRKNGTGLGDVEMVVLIGLGFGWFGGLLVLLALFLALVTEKFWSRFCTRYTPADVRHKAPMAVYFAVVSLLGTLMLWPLY</sequence>
<dbReference type="GO" id="GO:0004190">
    <property type="term" value="F:aspartic-type endopeptidase activity"/>
    <property type="evidence" value="ECO:0007669"/>
    <property type="project" value="InterPro"/>
</dbReference>
<keyword evidence="4" id="KW-1185">Reference proteome</keyword>
<feature type="domain" description="Prepilin type IV endopeptidase peptidase" evidence="2">
    <location>
        <begin position="9"/>
        <end position="112"/>
    </location>
</feature>
<accession>A0A1M6YC21</accession>
<evidence type="ECO:0000256" key="1">
    <source>
        <dbReference type="SAM" id="Phobius"/>
    </source>
</evidence>
<feature type="transmembrane region" description="Helical" evidence="1">
    <location>
        <begin position="32"/>
        <end position="50"/>
    </location>
</feature>
<feature type="transmembrane region" description="Helical" evidence="1">
    <location>
        <begin position="135"/>
        <end position="155"/>
    </location>
</feature>
<dbReference type="InterPro" id="IPR000045">
    <property type="entry name" value="Prepilin_IV_endopep_pep"/>
</dbReference>
<evidence type="ECO:0000313" key="3">
    <source>
        <dbReference type="EMBL" id="SHL15836.1"/>
    </source>
</evidence>
<dbReference type="GO" id="GO:0016020">
    <property type="term" value="C:membrane"/>
    <property type="evidence" value="ECO:0007669"/>
    <property type="project" value="InterPro"/>
</dbReference>
<keyword evidence="1" id="KW-1133">Transmembrane helix</keyword>
<keyword evidence="1" id="KW-0812">Transmembrane</keyword>
<dbReference type="Pfam" id="PF01478">
    <property type="entry name" value="Peptidase_A24"/>
    <property type="match status" value="1"/>
</dbReference>
<keyword evidence="1" id="KW-0472">Membrane</keyword>
<dbReference type="Gene3D" id="1.20.120.1220">
    <property type="match status" value="1"/>
</dbReference>
<feature type="transmembrane region" description="Helical" evidence="1">
    <location>
        <begin position="87"/>
        <end position="115"/>
    </location>
</feature>
<dbReference type="EMBL" id="FRAF01000048">
    <property type="protein sequence ID" value="SHL15836.1"/>
    <property type="molecule type" value="Genomic_DNA"/>
</dbReference>
<dbReference type="AlphaFoldDB" id="A0A1M6YC21"/>
<feature type="transmembrane region" description="Helical" evidence="1">
    <location>
        <begin position="56"/>
        <end position="75"/>
    </location>
</feature>
<organism evidence="3 4">
    <name type="scientific">Alicyclobacillus tolerans</name>
    <dbReference type="NCBI Taxonomy" id="90970"/>
    <lineage>
        <taxon>Bacteria</taxon>
        <taxon>Bacillati</taxon>
        <taxon>Bacillota</taxon>
        <taxon>Bacilli</taxon>
        <taxon>Bacillales</taxon>
        <taxon>Alicyclobacillaceae</taxon>
        <taxon>Alicyclobacillus</taxon>
    </lineage>
</organism>
<gene>
    <name evidence="3" type="ORF">SAMN05443507_1486</name>
</gene>
<feature type="transmembrane region" description="Helical" evidence="1">
    <location>
        <begin position="6"/>
        <end position="25"/>
    </location>
</feature>
<protein>
    <submittedName>
        <fullName evidence="3">Type IV leader peptidase family protein</fullName>
    </submittedName>
</protein>
<dbReference type="Proteomes" id="UP000184016">
    <property type="component" value="Unassembled WGS sequence"/>
</dbReference>